<dbReference type="InterPro" id="IPR000626">
    <property type="entry name" value="Ubiquitin-like_dom"/>
</dbReference>
<dbReference type="InterPro" id="IPR019956">
    <property type="entry name" value="Ubiquitin_dom"/>
</dbReference>
<keyword evidence="7" id="KW-0689">Ribosomal protein</keyword>
<comment type="caution">
    <text evidence="10">The sequence shown here is derived from an EMBL/GenBank/DDBJ whole genome shotgun (WGS) entry which is preliminary data.</text>
</comment>
<dbReference type="InterPro" id="IPR002906">
    <property type="entry name" value="Ribosomal_eS31"/>
</dbReference>
<dbReference type="PANTHER" id="PTHR13510:SF44">
    <property type="entry name" value="RABENOSYN-5"/>
    <property type="match status" value="1"/>
</dbReference>
<dbReference type="InterPro" id="IPR019954">
    <property type="entry name" value="Ubiquitin_CS"/>
</dbReference>
<dbReference type="Gene3D" id="3.10.20.90">
    <property type="entry name" value="Phosphatidylinositol 3-kinase Catalytic Subunit, Chain A, domain 1"/>
    <property type="match status" value="1"/>
</dbReference>
<keyword evidence="6" id="KW-0862">Zinc</keyword>
<evidence type="ECO:0000313" key="10">
    <source>
        <dbReference type="EMBL" id="CAH0481649.1"/>
    </source>
</evidence>
<dbReference type="SUPFAM" id="SSF57829">
    <property type="entry name" value="Zn-binding ribosomal proteins"/>
    <property type="match status" value="1"/>
</dbReference>
<evidence type="ECO:0000313" key="11">
    <source>
        <dbReference type="Proteomes" id="UP001160483"/>
    </source>
</evidence>
<comment type="similarity">
    <text evidence="2">In the N-terminal section; belongs to the ubiquitin family.</text>
</comment>
<sequence length="891" mass="99644">MELDDEFLRVATPRGPLLLLHSLTDVTTARLRTYHQQCDMQLEITLRFYREHQERDRCSRVRYSRSPLTLSRSELPRMMISSQIAAVEARQWKLLRESCDIRVYRLKKRQERTSTVEAIGTVHGSLEDVMNGLYADSTRTARVLEMLLSPRSLDARVLQVDKSSTEIKPFQFSGIVWMALKMPGLGLCKHRDFLCFKKMDLIKDDMGEEMGYMVLHSIDPLADELPVSNFDVHAPTGATWPPLSRAHQTHSRSSSSVGISSDDFVRGFISLAIVFKRIGDDRVAMFAHGQFNPSGRLPAVLGDNFIAEWLTSMANTVQSGQAKNLSLLLAGQRHSSSDQTRSRQRCAVCACALFFWNAPLSCRGCWKPCCRTCRVTKPIFCAHYHPNRGIVVGGPCTETFCLVCVCAVIPSEATINARLLKRLAKKRKQVPTFSRPTMTASSITDGSIPQQQLLSIAASEGLLEASETSSISVLSSRESEKHQQHRLSINARPKKRAYVQPPEIAGQEADQDEARDVDPTSMMLEVLEHHQVCCGTASVISGVSSSNAGTSLRSFTSADLGSTSTNHFNSLQLGRYPSGHSLLTHNPSFRQQMQAPWVAASATVRQGQVPQDRCGVQAQSSFWLPRRSVLVKKAVESSPPRDEEYYQQMLHSYLLHTNSARSLASALSRSSYGGMSMMALQPPISQESSVLLEHCSDARAAPNCSTPKNGPPDMVIYRRFMSILCQFGFGNRPTKMQIFVKTLTGKTITLDVEPSDSIDNVKQKIQDKEGIPPDQQRLIFAGKQLEDGRTLSDYNIQKESTLHLVLRLRGGGKKRKKKTYTKPKKIKHKHRKVKLAVLKYYKVDDNGKIQRLKKECPAPQCGAGVFMATHFDRHYCGKCHLTYQFQGEDSA</sequence>
<reference evidence="10" key="1">
    <citation type="submission" date="2021-11" db="EMBL/GenBank/DDBJ databases">
        <authorList>
            <person name="Islam A."/>
            <person name="Islam S."/>
            <person name="Flora M.S."/>
            <person name="Rahman M."/>
            <person name="Ziaur R.M."/>
            <person name="Epstein J.H."/>
            <person name="Hassan M."/>
            <person name="Klassen M."/>
            <person name="Woodard K."/>
            <person name="Webb A."/>
            <person name="Webby R.J."/>
            <person name="El Zowalaty M.E."/>
        </authorList>
    </citation>
    <scope>NUCLEOTIDE SEQUENCE</scope>
    <source>
        <strain evidence="10">Pbs3</strain>
    </source>
</reference>
<dbReference type="InterPro" id="IPR011332">
    <property type="entry name" value="Ribosomal_zn-bd"/>
</dbReference>
<gene>
    <name evidence="10" type="ORF">PBS003_LOCUS8254</name>
</gene>
<evidence type="ECO:0000256" key="2">
    <source>
        <dbReference type="ARBA" id="ARBA00008373"/>
    </source>
</evidence>
<dbReference type="Gene3D" id="6.20.50.150">
    <property type="match status" value="1"/>
</dbReference>
<dbReference type="EMBL" id="CAKKTJ010000329">
    <property type="protein sequence ID" value="CAH0481649.1"/>
    <property type="molecule type" value="Genomic_DNA"/>
</dbReference>
<comment type="subcellular location">
    <subcellularLocation>
        <location evidence="1">Cytoplasm</location>
    </subcellularLocation>
</comment>
<accession>A0AAU9LA68</accession>
<name>A0AAU9LA68_9STRA</name>
<dbReference type="GO" id="GO:0006412">
    <property type="term" value="P:translation"/>
    <property type="evidence" value="ECO:0007669"/>
    <property type="project" value="InterPro"/>
</dbReference>
<keyword evidence="8" id="KW-0687">Ribonucleoprotein</keyword>
<dbReference type="SMART" id="SM01402">
    <property type="entry name" value="Ribosomal_S27"/>
    <property type="match status" value="1"/>
</dbReference>
<feature type="domain" description="Ubiquitin-like" evidence="9">
    <location>
        <begin position="736"/>
        <end position="811"/>
    </location>
</feature>
<proteinExistence type="inferred from homology"/>
<dbReference type="InterPro" id="IPR038582">
    <property type="entry name" value="Ribosomal_eS31_euk-type_sf"/>
</dbReference>
<dbReference type="InterPro" id="IPR023393">
    <property type="entry name" value="START-like_dom_sf"/>
</dbReference>
<dbReference type="FunFam" id="3.10.20.90:FF:000008">
    <property type="entry name" value="Ubiquitin-40S ribosomal protein S27a"/>
    <property type="match status" value="1"/>
</dbReference>
<keyword evidence="4" id="KW-0963">Cytoplasm</keyword>
<dbReference type="SUPFAM" id="SSF54236">
    <property type="entry name" value="Ubiquitin-like"/>
    <property type="match status" value="1"/>
</dbReference>
<dbReference type="GO" id="GO:0005737">
    <property type="term" value="C:cytoplasm"/>
    <property type="evidence" value="ECO:0007669"/>
    <property type="project" value="UniProtKB-SubCell"/>
</dbReference>
<dbReference type="Pfam" id="PF00240">
    <property type="entry name" value="ubiquitin"/>
    <property type="match status" value="1"/>
</dbReference>
<evidence type="ECO:0000256" key="4">
    <source>
        <dbReference type="ARBA" id="ARBA00022490"/>
    </source>
</evidence>
<dbReference type="Pfam" id="PF01599">
    <property type="entry name" value="Ribosomal_S27"/>
    <property type="match status" value="1"/>
</dbReference>
<keyword evidence="5" id="KW-1017">Isopeptide bond</keyword>
<dbReference type="CDD" id="cd01803">
    <property type="entry name" value="Ubl_ubiquitin"/>
    <property type="match status" value="1"/>
</dbReference>
<dbReference type="PROSITE" id="PS50053">
    <property type="entry name" value="UBIQUITIN_2"/>
    <property type="match status" value="1"/>
</dbReference>
<dbReference type="SMART" id="SM00213">
    <property type="entry name" value="UBQ"/>
    <property type="match status" value="1"/>
</dbReference>
<evidence type="ECO:0000256" key="3">
    <source>
        <dbReference type="ARBA" id="ARBA00009891"/>
    </source>
</evidence>
<dbReference type="GO" id="GO:1990904">
    <property type="term" value="C:ribonucleoprotein complex"/>
    <property type="evidence" value="ECO:0007669"/>
    <property type="project" value="UniProtKB-KW"/>
</dbReference>
<evidence type="ECO:0000259" key="9">
    <source>
        <dbReference type="PROSITE" id="PS50053"/>
    </source>
</evidence>
<dbReference type="Gene3D" id="3.30.530.20">
    <property type="match status" value="1"/>
</dbReference>
<evidence type="ECO:0000256" key="5">
    <source>
        <dbReference type="ARBA" id="ARBA00022499"/>
    </source>
</evidence>
<dbReference type="InterPro" id="IPR029071">
    <property type="entry name" value="Ubiquitin-like_domsf"/>
</dbReference>
<dbReference type="InterPro" id="IPR052727">
    <property type="entry name" value="Rab4/Rab5_effector"/>
</dbReference>
<evidence type="ECO:0000256" key="7">
    <source>
        <dbReference type="ARBA" id="ARBA00022980"/>
    </source>
</evidence>
<dbReference type="Proteomes" id="UP001160483">
    <property type="component" value="Unassembled WGS sequence"/>
</dbReference>
<evidence type="ECO:0000256" key="1">
    <source>
        <dbReference type="ARBA" id="ARBA00004496"/>
    </source>
</evidence>
<dbReference type="SUPFAM" id="SSF55961">
    <property type="entry name" value="Bet v1-like"/>
    <property type="match status" value="1"/>
</dbReference>
<comment type="similarity">
    <text evidence="3">In the C-terminal section; belongs to the eukaryotic ribosomal protein eS31 family.</text>
</comment>
<protein>
    <recommendedName>
        <fullName evidence="9">Ubiquitin-like domain-containing protein</fullName>
    </recommendedName>
</protein>
<dbReference type="PROSITE" id="PS00299">
    <property type="entry name" value="UBIQUITIN_1"/>
    <property type="match status" value="1"/>
</dbReference>
<dbReference type="GO" id="GO:0005840">
    <property type="term" value="C:ribosome"/>
    <property type="evidence" value="ECO:0007669"/>
    <property type="project" value="UniProtKB-KW"/>
</dbReference>
<dbReference type="PANTHER" id="PTHR13510">
    <property type="entry name" value="FYVE-FINGER-CONTAINING RAB5 EFFECTOR PROTEIN RABENOSYN-5-RELATED"/>
    <property type="match status" value="1"/>
</dbReference>
<organism evidence="10 11">
    <name type="scientific">Peronospora belbahrii</name>
    <dbReference type="NCBI Taxonomy" id="622444"/>
    <lineage>
        <taxon>Eukaryota</taxon>
        <taxon>Sar</taxon>
        <taxon>Stramenopiles</taxon>
        <taxon>Oomycota</taxon>
        <taxon>Peronosporomycetes</taxon>
        <taxon>Peronosporales</taxon>
        <taxon>Peronosporaceae</taxon>
        <taxon>Peronospora</taxon>
    </lineage>
</organism>
<evidence type="ECO:0000256" key="6">
    <source>
        <dbReference type="ARBA" id="ARBA00022833"/>
    </source>
</evidence>
<dbReference type="AlphaFoldDB" id="A0AAU9LA68"/>
<dbReference type="PRINTS" id="PR00348">
    <property type="entry name" value="UBIQUITIN"/>
</dbReference>
<dbReference type="GO" id="GO:0003735">
    <property type="term" value="F:structural constituent of ribosome"/>
    <property type="evidence" value="ECO:0007669"/>
    <property type="project" value="InterPro"/>
</dbReference>
<evidence type="ECO:0000256" key="8">
    <source>
        <dbReference type="ARBA" id="ARBA00023274"/>
    </source>
</evidence>